<feature type="compositionally biased region" description="Low complexity" evidence="1">
    <location>
        <begin position="544"/>
        <end position="554"/>
    </location>
</feature>
<dbReference type="PRINTS" id="PR01217">
    <property type="entry name" value="PRICHEXTENSN"/>
</dbReference>
<evidence type="ECO:0000313" key="2">
    <source>
        <dbReference type="EMBL" id="OSD02165.1"/>
    </source>
</evidence>
<name>A0A1Y2ILZ9_TRAC3</name>
<dbReference type="AlphaFoldDB" id="A0A1Y2ILZ9"/>
<feature type="compositionally biased region" description="Basic residues" evidence="1">
    <location>
        <begin position="489"/>
        <end position="499"/>
    </location>
</feature>
<reference evidence="2 3" key="1">
    <citation type="journal article" date="2015" name="Biotechnol. Biofuels">
        <title>Enhanced degradation of softwood versus hardwood by the white-rot fungus Pycnoporus coccineus.</title>
        <authorList>
            <person name="Couturier M."/>
            <person name="Navarro D."/>
            <person name="Chevret D."/>
            <person name="Henrissat B."/>
            <person name="Piumi F."/>
            <person name="Ruiz-Duenas F.J."/>
            <person name="Martinez A.T."/>
            <person name="Grigoriev I.V."/>
            <person name="Riley R."/>
            <person name="Lipzen A."/>
            <person name="Berrin J.G."/>
            <person name="Master E.R."/>
            <person name="Rosso M.N."/>
        </authorList>
    </citation>
    <scope>NUCLEOTIDE SEQUENCE [LARGE SCALE GENOMIC DNA]</scope>
    <source>
        <strain evidence="2 3">BRFM310</strain>
    </source>
</reference>
<feature type="compositionally biased region" description="Low complexity" evidence="1">
    <location>
        <begin position="446"/>
        <end position="456"/>
    </location>
</feature>
<evidence type="ECO:0000256" key="1">
    <source>
        <dbReference type="SAM" id="MobiDB-lite"/>
    </source>
</evidence>
<evidence type="ECO:0000313" key="3">
    <source>
        <dbReference type="Proteomes" id="UP000193067"/>
    </source>
</evidence>
<sequence>MEVSFLAASSAPSLTPEIPFNELVERMHMNYVSLPEELCAASRPSSPSSEARTAAWQSQLAEALKLAAGDTTHPKWGYVSRITNLACTSRRYVGVAPGVQVGDGRVAKVDEDFKWELPETEEEWVRYERDWKKVANRAQKPKSRPKSKDAKTSKYWPKPSSEQTEPSTSSRPANAPSKADLVREKVSRWQAEVVAEGGDTTPSPEIASVSEPPSADKGKAKATAVAPSGEKVQTSLGFRVVKRSSVTDAKSGRGAASKPSVVIPARSPTAPVHRHASIQDTKRDAEGSSPRAENKLPDVSQNSLPQIAEVPELSFLLPSFPSQLQTSTPPLNFKRHKPPPIAPCSPPPSSPLSLRSPKSFDQSHLQPRAVPMASSSQSSGSPVRRVLKRAHSPDSSAGDAMDVSLQSPGLRAPPPKKAREEPVLEQAPPSSGPQPVPPSTPPLPTSPVAAPVTPVSRGKGLGNAKGLPVPTTPDAHPLPTLTELLASSRRSRPRPRPPSRKQTPQSQNATKSRPPRLHPAEAETDLPAVSEDEREPSPTKTYFSSPASGSSDSDSAVHRSPVSPLFTQNPGAFVPAFVSSQRPGANDDDPFLGAQAQSQSQGRSLMRGSSGFFGMGYNSQFDVEGQVDRVSELLERDVDYNGWLRDVDEVDDEEMALTQSQGAVGVDC</sequence>
<dbReference type="Proteomes" id="UP000193067">
    <property type="component" value="Unassembled WGS sequence"/>
</dbReference>
<protein>
    <submittedName>
        <fullName evidence="2">Uncharacterized protein</fullName>
    </submittedName>
</protein>
<accession>A0A1Y2ILZ9</accession>
<keyword evidence="3" id="KW-1185">Reference proteome</keyword>
<feature type="region of interest" description="Disordered" evidence="1">
    <location>
        <begin position="135"/>
        <end position="305"/>
    </location>
</feature>
<dbReference type="EMBL" id="KZ084107">
    <property type="protein sequence ID" value="OSD02165.1"/>
    <property type="molecule type" value="Genomic_DNA"/>
</dbReference>
<proteinExistence type="predicted"/>
<feature type="compositionally biased region" description="Pro residues" evidence="1">
    <location>
        <begin position="430"/>
        <end position="445"/>
    </location>
</feature>
<dbReference type="OrthoDB" id="3218262at2759"/>
<feature type="compositionally biased region" description="Low complexity" evidence="1">
    <location>
        <begin position="593"/>
        <end position="602"/>
    </location>
</feature>
<feature type="compositionally biased region" description="Basic and acidic residues" evidence="1">
    <location>
        <begin position="280"/>
        <end position="296"/>
    </location>
</feature>
<feature type="compositionally biased region" description="Low complexity" evidence="1">
    <location>
        <begin position="159"/>
        <end position="170"/>
    </location>
</feature>
<gene>
    <name evidence="2" type="ORF">PYCCODRAFT_1478026</name>
</gene>
<feature type="compositionally biased region" description="Polar residues" evidence="1">
    <location>
        <begin position="501"/>
        <end position="511"/>
    </location>
</feature>
<organism evidence="2 3">
    <name type="scientific">Trametes coccinea (strain BRFM310)</name>
    <name type="common">Pycnoporus coccineus</name>
    <dbReference type="NCBI Taxonomy" id="1353009"/>
    <lineage>
        <taxon>Eukaryota</taxon>
        <taxon>Fungi</taxon>
        <taxon>Dikarya</taxon>
        <taxon>Basidiomycota</taxon>
        <taxon>Agaricomycotina</taxon>
        <taxon>Agaricomycetes</taxon>
        <taxon>Polyporales</taxon>
        <taxon>Polyporaceae</taxon>
        <taxon>Trametes</taxon>
    </lineage>
</organism>
<feature type="compositionally biased region" description="Pro residues" evidence="1">
    <location>
        <begin position="339"/>
        <end position="350"/>
    </location>
</feature>
<dbReference type="STRING" id="1353009.A0A1Y2ILZ9"/>
<feature type="region of interest" description="Disordered" evidence="1">
    <location>
        <begin position="320"/>
        <end position="607"/>
    </location>
</feature>